<evidence type="ECO:0000259" key="8">
    <source>
        <dbReference type="Pfam" id="PF20684"/>
    </source>
</evidence>
<dbReference type="GO" id="GO:0016020">
    <property type="term" value="C:membrane"/>
    <property type="evidence" value="ECO:0007669"/>
    <property type="project" value="UniProtKB-SubCell"/>
</dbReference>
<accession>A0A074YIJ0</accession>
<feature type="transmembrane region" description="Helical" evidence="7">
    <location>
        <begin position="113"/>
        <end position="135"/>
    </location>
</feature>
<dbReference type="InParanoid" id="A0A074YIJ0"/>
<dbReference type="AlphaFoldDB" id="A0A074YIJ0"/>
<evidence type="ECO:0000256" key="6">
    <source>
        <dbReference type="SAM" id="MobiDB-lite"/>
    </source>
</evidence>
<gene>
    <name evidence="9" type="ORF">AUEXF2481DRAFT_3326</name>
</gene>
<feature type="compositionally biased region" description="Basic residues" evidence="6">
    <location>
        <begin position="313"/>
        <end position="323"/>
    </location>
</feature>
<dbReference type="HOGENOM" id="CLU_028200_3_4_1"/>
<feature type="transmembrane region" description="Helical" evidence="7">
    <location>
        <begin position="225"/>
        <end position="247"/>
    </location>
</feature>
<dbReference type="OrthoDB" id="4682787at2759"/>
<protein>
    <recommendedName>
        <fullName evidence="8">Rhodopsin domain-containing protein</fullName>
    </recommendedName>
</protein>
<dbReference type="OMA" id="WSTIEQG"/>
<evidence type="ECO:0000313" key="9">
    <source>
        <dbReference type="EMBL" id="KEQ97520.1"/>
    </source>
</evidence>
<dbReference type="InterPro" id="IPR049326">
    <property type="entry name" value="Rhodopsin_dom_fungi"/>
</dbReference>
<evidence type="ECO:0000256" key="4">
    <source>
        <dbReference type="ARBA" id="ARBA00023136"/>
    </source>
</evidence>
<dbReference type="PANTHER" id="PTHR33048">
    <property type="entry name" value="PTH11-LIKE INTEGRAL MEMBRANE PROTEIN (AFU_ORTHOLOGUE AFUA_5G11245)"/>
    <property type="match status" value="1"/>
</dbReference>
<comment type="subcellular location">
    <subcellularLocation>
        <location evidence="1">Membrane</location>
        <topology evidence="1">Multi-pass membrane protein</topology>
    </subcellularLocation>
</comment>
<feature type="domain" description="Rhodopsin" evidence="8">
    <location>
        <begin position="40"/>
        <end position="287"/>
    </location>
</feature>
<dbReference type="GeneID" id="25364821"/>
<evidence type="ECO:0000256" key="1">
    <source>
        <dbReference type="ARBA" id="ARBA00004141"/>
    </source>
</evidence>
<dbReference type="Proteomes" id="UP000030641">
    <property type="component" value="Unassembled WGS sequence"/>
</dbReference>
<proteinExistence type="inferred from homology"/>
<reference evidence="9 10" key="1">
    <citation type="journal article" date="2014" name="BMC Genomics">
        <title>Genome sequencing of four Aureobasidium pullulans varieties: biotechnological potential, stress tolerance, and description of new species.</title>
        <authorList>
            <person name="Gostin Ar C."/>
            <person name="Ohm R.A."/>
            <person name="Kogej T."/>
            <person name="Sonjak S."/>
            <person name="Turk M."/>
            <person name="Zajc J."/>
            <person name="Zalar P."/>
            <person name="Grube M."/>
            <person name="Sun H."/>
            <person name="Han J."/>
            <person name="Sharma A."/>
            <person name="Chiniquy J."/>
            <person name="Ngan C.Y."/>
            <person name="Lipzen A."/>
            <person name="Barry K."/>
            <person name="Grigoriev I.V."/>
            <person name="Gunde-Cimerman N."/>
        </authorList>
    </citation>
    <scope>NUCLEOTIDE SEQUENCE [LARGE SCALE GENOMIC DNA]</scope>
    <source>
        <strain evidence="9 10">EXF-2481</strain>
    </source>
</reference>
<evidence type="ECO:0000256" key="2">
    <source>
        <dbReference type="ARBA" id="ARBA00022692"/>
    </source>
</evidence>
<dbReference type="RefSeq" id="XP_013345722.1">
    <property type="nucleotide sequence ID" value="XM_013490268.1"/>
</dbReference>
<comment type="similarity">
    <text evidence="5">Belongs to the SAT4 family.</text>
</comment>
<feature type="transmembrane region" description="Helical" evidence="7">
    <location>
        <begin position="189"/>
        <end position="213"/>
    </location>
</feature>
<keyword evidence="10" id="KW-1185">Reference proteome</keyword>
<dbReference type="PANTHER" id="PTHR33048:SF96">
    <property type="entry name" value="INTEGRAL MEMBRANE PROTEIN"/>
    <property type="match status" value="1"/>
</dbReference>
<keyword evidence="4 7" id="KW-0472">Membrane</keyword>
<evidence type="ECO:0000313" key="10">
    <source>
        <dbReference type="Proteomes" id="UP000030641"/>
    </source>
</evidence>
<keyword evidence="2 7" id="KW-0812">Transmembrane</keyword>
<evidence type="ECO:0000256" key="7">
    <source>
        <dbReference type="SAM" id="Phobius"/>
    </source>
</evidence>
<dbReference type="Pfam" id="PF20684">
    <property type="entry name" value="Fung_rhodopsin"/>
    <property type="match status" value="1"/>
</dbReference>
<evidence type="ECO:0000256" key="5">
    <source>
        <dbReference type="ARBA" id="ARBA00038359"/>
    </source>
</evidence>
<dbReference type="InterPro" id="IPR052337">
    <property type="entry name" value="SAT4-like"/>
</dbReference>
<evidence type="ECO:0000256" key="3">
    <source>
        <dbReference type="ARBA" id="ARBA00022989"/>
    </source>
</evidence>
<organism evidence="9 10">
    <name type="scientific">Aureobasidium subglaciale (strain EXF-2481)</name>
    <name type="common">Aureobasidium pullulans var. subglaciale</name>
    <dbReference type="NCBI Taxonomy" id="1043005"/>
    <lineage>
        <taxon>Eukaryota</taxon>
        <taxon>Fungi</taxon>
        <taxon>Dikarya</taxon>
        <taxon>Ascomycota</taxon>
        <taxon>Pezizomycotina</taxon>
        <taxon>Dothideomycetes</taxon>
        <taxon>Dothideomycetidae</taxon>
        <taxon>Dothideales</taxon>
        <taxon>Saccotheciaceae</taxon>
        <taxon>Aureobasidium</taxon>
    </lineage>
</organism>
<feature type="region of interest" description="Disordered" evidence="6">
    <location>
        <begin position="301"/>
        <end position="327"/>
    </location>
</feature>
<feature type="transmembrane region" description="Helical" evidence="7">
    <location>
        <begin position="142"/>
        <end position="163"/>
    </location>
</feature>
<feature type="transmembrane region" description="Helical" evidence="7">
    <location>
        <begin position="20"/>
        <end position="44"/>
    </location>
</feature>
<feature type="transmembrane region" description="Helical" evidence="7">
    <location>
        <begin position="259"/>
        <end position="282"/>
    </location>
</feature>
<sequence>MAEPFDISLLPNVLELQPKAHLMIGFGVAFLVLVWLSVALRIYVRLFMIRAFGWDDGMLLISTMTFSSFCACLIVEARYCRSPEVEQAYLTANLDAILIVLTHALKYVVVYNALYILTTILFKISLAVFFLRIVVLKWQRRIIYLSTGIYTLYSVIFIFLVTFRCGSPSDLLINASKGKCISNEAIMPLVYISGALNAAADVVFATLPVVILWNSHMPRQAKVSVGILLSMGCLGSVASIIRMAYLGGLSVDAGFFKHAIDAGLLSVVEPGLAITAASLSALRPLFKSMVEQTLPTFFHTGYGRTKNSTAGNSKRRRSHRVTRSRASFEDQKGFQVFDNSTSRTHTVIATSPRIEMDELSNDDITLNRQSSQGSLVEQHMYETARTWVPPYSGKGVMMTRAINVTEH</sequence>
<name>A0A074YIJ0_AURSE</name>
<feature type="transmembrane region" description="Helical" evidence="7">
    <location>
        <begin position="56"/>
        <end position="77"/>
    </location>
</feature>
<dbReference type="EMBL" id="KL584754">
    <property type="protein sequence ID" value="KEQ97520.1"/>
    <property type="molecule type" value="Genomic_DNA"/>
</dbReference>
<keyword evidence="3 7" id="KW-1133">Transmembrane helix</keyword>